<reference evidence="2" key="1">
    <citation type="journal article" date="2009" name="BMC Genomics">
        <title>The complete genome sequence of Staphylothermus marinus reveals differences in sulfur metabolism among heterotrophic Crenarchaeota.</title>
        <authorList>
            <person name="Anderson I.J."/>
            <person name="Dharmarajan L."/>
            <person name="Rodriguez J."/>
            <person name="Hooper S."/>
            <person name="Porat I."/>
            <person name="Ulrich L.E."/>
            <person name="Elkins J.G."/>
            <person name="Mavromatis K."/>
            <person name="Sun H."/>
            <person name="Land M."/>
            <person name="Lapidus A."/>
            <person name="Lucas S."/>
            <person name="Barry K."/>
            <person name="Huber H."/>
            <person name="Zhulin I.B."/>
            <person name="Whitman W.B."/>
            <person name="Mukhopadhyay B."/>
            <person name="Woese C."/>
            <person name="Bristow J."/>
            <person name="Kyrpides N."/>
        </authorList>
    </citation>
    <scope>NUCLEOTIDE SEQUENCE [LARGE SCALE GENOMIC DNA]</scope>
    <source>
        <strain evidence="2">ATCC 43588 / DSM 3639 / JCM 9404 / F1</strain>
    </source>
</reference>
<keyword evidence="2" id="KW-1185">Reference proteome</keyword>
<dbReference type="OrthoDB" id="374455at2157"/>
<dbReference type="EMBL" id="CP000575">
    <property type="protein sequence ID" value="ABN69276.1"/>
    <property type="molecule type" value="Genomic_DNA"/>
</dbReference>
<dbReference type="CDD" id="cd22231">
    <property type="entry name" value="RHH_NikR_HicB-like"/>
    <property type="match status" value="1"/>
</dbReference>
<dbReference type="HOGENOM" id="CLU_2177993_0_0_2"/>
<dbReference type="GeneID" id="4907454"/>
<dbReference type="InterPro" id="IPR013321">
    <property type="entry name" value="Arc_rbn_hlx_hlx"/>
</dbReference>
<sequence>MERLEFDERLQENGKDNYIVLDLKPHSRVVSFKIEENTISRFDKYIRQLGFRSRSLAIKQLIYAFIEAMEKRFNRNSKNFTIDDNKDALLTINGLILGIVIKENKNNKE</sequence>
<proteinExistence type="predicted"/>
<dbReference type="KEGG" id="smr:Smar_0163"/>
<dbReference type="Gene3D" id="1.10.1220.10">
    <property type="entry name" value="Met repressor-like"/>
    <property type="match status" value="1"/>
</dbReference>
<dbReference type="AlphaFoldDB" id="A3DKW6"/>
<organism evidence="1 2">
    <name type="scientific">Staphylothermus marinus (strain ATCC 43588 / DSM 3639 / JCM 9404 / F1)</name>
    <dbReference type="NCBI Taxonomy" id="399550"/>
    <lineage>
        <taxon>Archaea</taxon>
        <taxon>Thermoproteota</taxon>
        <taxon>Thermoprotei</taxon>
        <taxon>Desulfurococcales</taxon>
        <taxon>Desulfurococcaceae</taxon>
        <taxon>Staphylothermus</taxon>
    </lineage>
</organism>
<reference evidence="1 2" key="2">
    <citation type="journal article" date="2009" name="Stand. Genomic Sci.">
        <title>Complete genome sequence of Staphylothermus marinus Stetter and Fiala 1986 type strain F1.</title>
        <authorList>
            <person name="Anderson I.J."/>
            <person name="Sun H."/>
            <person name="Lapidus A."/>
            <person name="Copeland A."/>
            <person name="Glavina Del Rio T."/>
            <person name="Tice H."/>
            <person name="Dalin E."/>
            <person name="Lucas S."/>
            <person name="Barry K."/>
            <person name="Land M."/>
            <person name="Richardson P."/>
            <person name="Huber H."/>
            <person name="Kyrpides N.C."/>
        </authorList>
    </citation>
    <scope>NUCLEOTIDE SEQUENCE [LARGE SCALE GENOMIC DNA]</scope>
    <source>
        <strain evidence="2">ATCC 43588 / DSM 3639 / JCM 9404 / F1</strain>
    </source>
</reference>
<evidence type="ECO:0000313" key="2">
    <source>
        <dbReference type="Proteomes" id="UP000000254"/>
    </source>
</evidence>
<dbReference type="eggNOG" id="arCOG01008">
    <property type="taxonomic scope" value="Archaea"/>
</dbReference>
<name>A3DKW6_STAMF</name>
<dbReference type="GO" id="GO:0006355">
    <property type="term" value="P:regulation of DNA-templated transcription"/>
    <property type="evidence" value="ECO:0007669"/>
    <property type="project" value="InterPro"/>
</dbReference>
<dbReference type="RefSeq" id="WP_011838467.1">
    <property type="nucleotide sequence ID" value="NC_009033.1"/>
</dbReference>
<accession>A3DKW6</accession>
<dbReference type="Proteomes" id="UP000000254">
    <property type="component" value="Chromosome"/>
</dbReference>
<gene>
    <name evidence="1" type="ordered locus">Smar_0163</name>
</gene>
<evidence type="ECO:0000313" key="1">
    <source>
        <dbReference type="EMBL" id="ABN69276.1"/>
    </source>
</evidence>
<protein>
    <submittedName>
        <fullName evidence="1">Uncharacterized protein</fullName>
    </submittedName>
</protein>